<evidence type="ECO:0000313" key="2">
    <source>
        <dbReference type="EMBL" id="RYN70875.1"/>
    </source>
</evidence>
<comment type="caution">
    <text evidence="2">The sequence shown here is derived from an EMBL/GenBank/DDBJ whole genome shotgun (WGS) entry which is preliminary data.</text>
</comment>
<sequence length="47" mass="5163">MRSTNSEDVQPKTIFPPHVPSKPGTPMGYWLDMTTASSSIRGVSVRD</sequence>
<protein>
    <submittedName>
        <fullName evidence="2">Uncharacterized protein</fullName>
    </submittedName>
</protein>
<proteinExistence type="predicted"/>
<dbReference type="EMBL" id="PDXD01000036">
    <property type="protein sequence ID" value="RYN70875.1"/>
    <property type="molecule type" value="Genomic_DNA"/>
</dbReference>
<organism evidence="2 3">
    <name type="scientific">Alternaria alternata</name>
    <name type="common">Alternaria rot fungus</name>
    <name type="synonym">Torula alternata</name>
    <dbReference type="NCBI Taxonomy" id="5599"/>
    <lineage>
        <taxon>Eukaryota</taxon>
        <taxon>Fungi</taxon>
        <taxon>Dikarya</taxon>
        <taxon>Ascomycota</taxon>
        <taxon>Pezizomycotina</taxon>
        <taxon>Dothideomycetes</taxon>
        <taxon>Pleosporomycetidae</taxon>
        <taxon>Pleosporales</taxon>
        <taxon>Pleosporineae</taxon>
        <taxon>Pleosporaceae</taxon>
        <taxon>Alternaria</taxon>
        <taxon>Alternaria sect. Alternaria</taxon>
        <taxon>Alternaria alternata complex</taxon>
    </lineage>
</organism>
<evidence type="ECO:0000313" key="3">
    <source>
        <dbReference type="Proteomes" id="UP000291422"/>
    </source>
</evidence>
<reference evidence="3" key="1">
    <citation type="journal article" date="2019" name="bioRxiv">
        <title>Genomics, evolutionary history and diagnostics of the Alternaria alternata species group including apple and Asian pear pathotypes.</title>
        <authorList>
            <person name="Armitage A.D."/>
            <person name="Cockerton H.M."/>
            <person name="Sreenivasaprasad S."/>
            <person name="Woodhall J.W."/>
            <person name="Lane C.R."/>
            <person name="Harrison R.J."/>
            <person name="Clarkson J.P."/>
        </authorList>
    </citation>
    <scope>NUCLEOTIDE SEQUENCE [LARGE SCALE GENOMIC DNA]</scope>
    <source>
        <strain evidence="3">FERA 1177</strain>
    </source>
</reference>
<gene>
    <name evidence="2" type="ORF">AA0117_g10083</name>
</gene>
<dbReference type="Proteomes" id="UP000291422">
    <property type="component" value="Unassembled WGS sequence"/>
</dbReference>
<feature type="region of interest" description="Disordered" evidence="1">
    <location>
        <begin position="1"/>
        <end position="27"/>
    </location>
</feature>
<evidence type="ECO:0000256" key="1">
    <source>
        <dbReference type="SAM" id="MobiDB-lite"/>
    </source>
</evidence>
<name>A0A4Q4N5J5_ALTAL</name>
<dbReference type="AlphaFoldDB" id="A0A4Q4N5J5"/>
<accession>A0A4Q4N5J5</accession>